<dbReference type="AlphaFoldDB" id="A0A4Y7JPE7"/>
<accession>A0A4Y7JPE7</accession>
<proteinExistence type="predicted"/>
<gene>
    <name evidence="1" type="ORF">C5167_024731</name>
</gene>
<reference evidence="1 2" key="1">
    <citation type="journal article" date="2018" name="Science">
        <title>The opium poppy genome and morphinan production.</title>
        <authorList>
            <person name="Guo L."/>
            <person name="Winzer T."/>
            <person name="Yang X."/>
            <person name="Li Y."/>
            <person name="Ning Z."/>
            <person name="He Z."/>
            <person name="Teodor R."/>
            <person name="Lu Y."/>
            <person name="Bowser T.A."/>
            <person name="Graham I.A."/>
            <person name="Ye K."/>
        </authorList>
    </citation>
    <scope>NUCLEOTIDE SEQUENCE [LARGE SCALE GENOMIC DNA]</scope>
    <source>
        <strain evidence="2">cv. HN1</strain>
        <tissue evidence="1">Leaves</tissue>
    </source>
</reference>
<keyword evidence="2" id="KW-1185">Reference proteome</keyword>
<name>A0A4Y7JPE7_PAPSO</name>
<evidence type="ECO:0000313" key="2">
    <source>
        <dbReference type="Proteomes" id="UP000316621"/>
    </source>
</evidence>
<dbReference type="Gramene" id="RZC62973">
    <property type="protein sequence ID" value="RZC62973"/>
    <property type="gene ID" value="C5167_024731"/>
</dbReference>
<evidence type="ECO:0000313" key="1">
    <source>
        <dbReference type="EMBL" id="RZC62973.1"/>
    </source>
</evidence>
<dbReference type="Proteomes" id="UP000316621">
    <property type="component" value="Chromosome 5"/>
</dbReference>
<protein>
    <submittedName>
        <fullName evidence="1">Uncharacterized protein</fullName>
    </submittedName>
</protein>
<dbReference type="EMBL" id="CM010719">
    <property type="protein sequence ID" value="RZC62973.1"/>
    <property type="molecule type" value="Genomic_DNA"/>
</dbReference>
<sequence length="132" mass="15264">MKVQICERESKRRFKGFKINVDISWEADLFVVNMHAKYYYFGSPVSCRCHSYGAGGFFEDWDRLNVIKLRFFVFGCIATSGGIIQDKLIEHTCWAHDKQVRCIAVQSSYELLSSSWDISGRGYLLSSSSYEF</sequence>
<organism evidence="1 2">
    <name type="scientific">Papaver somniferum</name>
    <name type="common">Opium poppy</name>
    <dbReference type="NCBI Taxonomy" id="3469"/>
    <lineage>
        <taxon>Eukaryota</taxon>
        <taxon>Viridiplantae</taxon>
        <taxon>Streptophyta</taxon>
        <taxon>Embryophyta</taxon>
        <taxon>Tracheophyta</taxon>
        <taxon>Spermatophyta</taxon>
        <taxon>Magnoliopsida</taxon>
        <taxon>Ranunculales</taxon>
        <taxon>Papaveraceae</taxon>
        <taxon>Papaveroideae</taxon>
        <taxon>Papaver</taxon>
    </lineage>
</organism>